<dbReference type="PANTHER" id="PTHR30055:SF234">
    <property type="entry name" value="HTH-TYPE TRANSCRIPTIONAL REGULATOR BETI"/>
    <property type="match status" value="1"/>
</dbReference>
<dbReference type="STRING" id="1449976.KALB_2308"/>
<dbReference type="Proteomes" id="UP000019225">
    <property type="component" value="Chromosome"/>
</dbReference>
<name>W5W5F8_9PSEU</name>
<keyword evidence="8" id="KW-1185">Reference proteome</keyword>
<dbReference type="Gene3D" id="1.10.357.10">
    <property type="entry name" value="Tetracycline Repressor, domain 2"/>
    <property type="match status" value="1"/>
</dbReference>
<evidence type="ECO:0000313" key="7">
    <source>
        <dbReference type="EMBL" id="AHH95676.1"/>
    </source>
</evidence>
<feature type="DNA-binding region" description="H-T-H motif" evidence="5">
    <location>
        <begin position="11"/>
        <end position="30"/>
    </location>
</feature>
<keyword evidence="4" id="KW-0804">Transcription</keyword>
<evidence type="ECO:0000256" key="2">
    <source>
        <dbReference type="ARBA" id="ARBA00023015"/>
    </source>
</evidence>
<dbReference type="PROSITE" id="PS50977">
    <property type="entry name" value="HTH_TETR_2"/>
    <property type="match status" value="1"/>
</dbReference>
<dbReference type="GO" id="GO:0003700">
    <property type="term" value="F:DNA-binding transcription factor activity"/>
    <property type="evidence" value="ECO:0007669"/>
    <property type="project" value="TreeGrafter"/>
</dbReference>
<dbReference type="InterPro" id="IPR050109">
    <property type="entry name" value="HTH-type_TetR-like_transc_reg"/>
</dbReference>
<dbReference type="Pfam" id="PF13977">
    <property type="entry name" value="TetR_C_6"/>
    <property type="match status" value="1"/>
</dbReference>
<dbReference type="KEGG" id="kal:KALB_2308"/>
<dbReference type="InterPro" id="IPR039538">
    <property type="entry name" value="BetI_C"/>
</dbReference>
<dbReference type="AlphaFoldDB" id="W5W5F8"/>
<dbReference type="Pfam" id="PF00440">
    <property type="entry name" value="TetR_N"/>
    <property type="match status" value="1"/>
</dbReference>
<dbReference type="GO" id="GO:0000976">
    <property type="term" value="F:transcription cis-regulatory region binding"/>
    <property type="evidence" value="ECO:0007669"/>
    <property type="project" value="TreeGrafter"/>
</dbReference>
<evidence type="ECO:0000256" key="3">
    <source>
        <dbReference type="ARBA" id="ARBA00023125"/>
    </source>
</evidence>
<dbReference type="HOGENOM" id="CLU_069356_15_3_11"/>
<proteinExistence type="predicted"/>
<organism evidence="7 8">
    <name type="scientific">Kutzneria albida DSM 43870</name>
    <dbReference type="NCBI Taxonomy" id="1449976"/>
    <lineage>
        <taxon>Bacteria</taxon>
        <taxon>Bacillati</taxon>
        <taxon>Actinomycetota</taxon>
        <taxon>Actinomycetes</taxon>
        <taxon>Pseudonocardiales</taxon>
        <taxon>Pseudonocardiaceae</taxon>
        <taxon>Kutzneria</taxon>
    </lineage>
</organism>
<dbReference type="SUPFAM" id="SSF48498">
    <property type="entry name" value="Tetracyclin repressor-like, C-terminal domain"/>
    <property type="match status" value="1"/>
</dbReference>
<keyword evidence="1" id="KW-0678">Repressor</keyword>
<dbReference type="PANTHER" id="PTHR30055">
    <property type="entry name" value="HTH-TYPE TRANSCRIPTIONAL REGULATOR RUTR"/>
    <property type="match status" value="1"/>
</dbReference>
<evidence type="ECO:0000313" key="8">
    <source>
        <dbReference type="Proteomes" id="UP000019225"/>
    </source>
</evidence>
<dbReference type="InterPro" id="IPR009057">
    <property type="entry name" value="Homeodomain-like_sf"/>
</dbReference>
<evidence type="ECO:0000256" key="5">
    <source>
        <dbReference type="PROSITE-ProRule" id="PRU00335"/>
    </source>
</evidence>
<evidence type="ECO:0000259" key="6">
    <source>
        <dbReference type="PROSITE" id="PS50977"/>
    </source>
</evidence>
<keyword evidence="2" id="KW-0805">Transcription regulation</keyword>
<accession>W5W5F8</accession>
<protein>
    <recommendedName>
        <fullName evidence="6">HTH tetR-type domain-containing protein</fullName>
    </recommendedName>
</protein>
<keyword evidence="3 5" id="KW-0238">DNA-binding</keyword>
<evidence type="ECO:0000256" key="1">
    <source>
        <dbReference type="ARBA" id="ARBA00022491"/>
    </source>
</evidence>
<feature type="domain" description="HTH tetR-type" evidence="6">
    <location>
        <begin position="1"/>
        <end position="48"/>
    </location>
</feature>
<gene>
    <name evidence="7" type="ORF">KALB_2308</name>
</gene>
<reference evidence="7 8" key="1">
    <citation type="journal article" date="2014" name="BMC Genomics">
        <title>Complete genome sequence of producer of the glycopeptide antibiotic Aculeximycin Kutzneria albida DSM 43870T, a representative of minor genus of Pseudonocardiaceae.</title>
        <authorList>
            <person name="Rebets Y."/>
            <person name="Tokovenko B."/>
            <person name="Lushchyk I."/>
            <person name="Ruckert C."/>
            <person name="Zaburannyi N."/>
            <person name="Bechthold A."/>
            <person name="Kalinowski J."/>
            <person name="Luzhetskyy A."/>
        </authorList>
    </citation>
    <scope>NUCLEOTIDE SEQUENCE [LARGE SCALE GENOMIC DNA]</scope>
    <source>
        <strain evidence="7">DSM 43870</strain>
    </source>
</reference>
<evidence type="ECO:0000256" key="4">
    <source>
        <dbReference type="ARBA" id="ARBA00023163"/>
    </source>
</evidence>
<dbReference type="EMBL" id="CP007155">
    <property type="protein sequence ID" value="AHH95676.1"/>
    <property type="molecule type" value="Genomic_DNA"/>
</dbReference>
<dbReference type="PATRIC" id="fig|1449976.3.peg.2307"/>
<dbReference type="InterPro" id="IPR036271">
    <property type="entry name" value="Tet_transcr_reg_TetR-rel_C_sf"/>
</dbReference>
<dbReference type="InterPro" id="IPR001647">
    <property type="entry name" value="HTH_TetR"/>
</dbReference>
<dbReference type="eggNOG" id="COG1309">
    <property type="taxonomic scope" value="Bacteria"/>
</dbReference>
<sequence length="174" mass="19052">MIALRGVRGLRVDQVAREAEASTALIYYHFKNRQGLLAAVVEFVSERAFGYADAPGGRTARDRVIDQLQLEFQDTDAVIENSAVWGELRAASVFDRELREVVREQTGRWVGDLEQAIANGQDEGSFAAAVIAEDTAVRLTALVEGLAPRWLSGLITTARVHELLETAVANELDA</sequence>
<dbReference type="SUPFAM" id="SSF46689">
    <property type="entry name" value="Homeodomain-like"/>
    <property type="match status" value="1"/>
</dbReference>